<keyword evidence="5" id="KW-0812">Transmembrane</keyword>
<organismHost>
    <name type="scientific">Spodoptera frugiperda</name>
    <name type="common">Fall armyworm</name>
    <dbReference type="NCBI Taxonomy" id="7108"/>
</organismHost>
<keyword evidence="8" id="KW-1185">Reference proteome</keyword>
<keyword evidence="5" id="KW-1133">Transmembrane helix</keyword>
<gene>
    <name evidence="7" type="primary">ORF097</name>
</gene>
<feature type="transmembrane region" description="Helical" evidence="5">
    <location>
        <begin position="56"/>
        <end position="77"/>
    </location>
</feature>
<dbReference type="InterPro" id="IPR017907">
    <property type="entry name" value="Znf_RING_CS"/>
</dbReference>
<dbReference type="Proteomes" id="UP000008030">
    <property type="component" value="Segment"/>
</dbReference>
<feature type="transmembrane region" description="Helical" evidence="5">
    <location>
        <begin position="12"/>
        <end position="33"/>
    </location>
</feature>
<reference evidence="7 8" key="1">
    <citation type="journal article" date="2006" name="J. Virol.">
        <title>Genomic sequence of Spodoptera frugiperda Ascovirus 1a, an enveloped, double-stranded DNA insect virus that manipulates apoptosis for viral reproduction.</title>
        <authorList>
            <person name="Bideshi D.K."/>
            <person name="Demattei M.V."/>
            <person name="Rouleux-Bonnin F."/>
            <person name="Stasiak K."/>
            <person name="Tan Y."/>
            <person name="Bigot S."/>
            <person name="Bigot Y."/>
            <person name="Federici B.A."/>
        </authorList>
    </citation>
    <scope>NUCLEOTIDE SEQUENCE [LARGE SCALE GENOMIC DNA]</scope>
    <source>
        <strain evidence="8">SvAV-1a</strain>
    </source>
</reference>
<keyword evidence="1" id="KW-0479">Metal-binding</keyword>
<dbReference type="EMBL" id="AM398843">
    <property type="protein sequence ID" value="CAL44697.1"/>
    <property type="molecule type" value="Genomic_DNA"/>
</dbReference>
<evidence type="ECO:0000313" key="7">
    <source>
        <dbReference type="EMBL" id="CAL44697.1"/>
    </source>
</evidence>
<dbReference type="KEGG" id="vg:4306224"/>
<protein>
    <submittedName>
        <fullName evidence="7">18.2 kDa BRCA1-like protein</fullName>
    </submittedName>
</protein>
<dbReference type="PROSITE" id="PS50089">
    <property type="entry name" value="ZF_RING_2"/>
    <property type="match status" value="1"/>
</dbReference>
<dbReference type="InterPro" id="IPR013083">
    <property type="entry name" value="Znf_RING/FYVE/PHD"/>
</dbReference>
<keyword evidence="2 4" id="KW-0863">Zinc-finger</keyword>
<keyword evidence="3" id="KW-0862">Zinc</keyword>
<evidence type="ECO:0000256" key="2">
    <source>
        <dbReference type="ARBA" id="ARBA00022771"/>
    </source>
</evidence>
<proteinExistence type="predicted"/>
<dbReference type="SUPFAM" id="SSF57850">
    <property type="entry name" value="RING/U-box"/>
    <property type="match status" value="1"/>
</dbReference>
<feature type="domain" description="RING-type" evidence="6">
    <location>
        <begin position="99"/>
        <end position="143"/>
    </location>
</feature>
<evidence type="ECO:0000256" key="3">
    <source>
        <dbReference type="ARBA" id="ARBA00022833"/>
    </source>
</evidence>
<dbReference type="GeneID" id="4306224"/>
<evidence type="ECO:0000259" key="6">
    <source>
        <dbReference type="PROSITE" id="PS50089"/>
    </source>
</evidence>
<dbReference type="RefSeq" id="YP_762452.1">
    <property type="nucleotide sequence ID" value="NC_008361.1"/>
</dbReference>
<dbReference type="Gene3D" id="3.30.40.10">
    <property type="entry name" value="Zinc/RING finger domain, C3HC4 (zinc finger)"/>
    <property type="match status" value="1"/>
</dbReference>
<evidence type="ECO:0000256" key="4">
    <source>
        <dbReference type="PROSITE-ProRule" id="PRU00175"/>
    </source>
</evidence>
<name>Q0E504_SFAVA</name>
<evidence type="ECO:0000313" key="8">
    <source>
        <dbReference type="Proteomes" id="UP000008030"/>
    </source>
</evidence>
<dbReference type="PROSITE" id="PS00518">
    <property type="entry name" value="ZF_RING_1"/>
    <property type="match status" value="1"/>
</dbReference>
<keyword evidence="5" id="KW-0472">Membrane</keyword>
<dbReference type="GO" id="GO:0008270">
    <property type="term" value="F:zinc ion binding"/>
    <property type="evidence" value="ECO:0007669"/>
    <property type="project" value="UniProtKB-KW"/>
</dbReference>
<dbReference type="InterPro" id="IPR001841">
    <property type="entry name" value="Znf_RING"/>
</dbReference>
<organism evidence="7 8">
    <name type="scientific">Spodoptera frugiperda ascovirus 1a</name>
    <name type="common">SfAV-1a</name>
    <dbReference type="NCBI Taxonomy" id="113370"/>
    <lineage>
        <taxon>Viruses</taxon>
        <taxon>Varidnaviria</taxon>
        <taxon>Bamfordvirae</taxon>
        <taxon>Nucleocytoviricota</taxon>
        <taxon>Megaviricetes</taxon>
        <taxon>Pimascovirales</taxon>
        <taxon>Pimascovirales incertae sedis</taxon>
        <taxon>Ascoviridae</taxon>
        <taxon>Ascovirus</taxon>
        <taxon>Ascovirus sfav1a</taxon>
    </lineage>
</organism>
<accession>Q0E504</accession>
<evidence type="ECO:0000256" key="1">
    <source>
        <dbReference type="ARBA" id="ARBA00022723"/>
    </source>
</evidence>
<dbReference type="OrthoDB" id="32105at10239"/>
<sequence length="160" mass="18228">MHQDEDRIMFDMLESLAFLVYFVANFLVAVAYLTGDVYFEPRLDHFLHRCGTPGRISLPVCIALLMIGSPLVVLYTVKVLWHYIIEPCSLGCGKDVVECPVCLRSRSECLQCVKLLCDHVVCRTCIQLMCYTEPANARCPLCRQHVYKRGLHFGNTLIVL</sequence>
<evidence type="ECO:0000256" key="5">
    <source>
        <dbReference type="SAM" id="Phobius"/>
    </source>
</evidence>